<sequence>MRGFFSHLASVLVGLLLLGAAAGPAHAQFVTQGQVTAAQQAALSAARTAASFAAAAASYRQIAAQFAARAAQATNRVARAVLQGQANAWNSAANAAQAAANYWSGVADRAQAAYQALLRRFQTTTCRLLPQLPLCSVSRN</sequence>
<accession>A0A0K8NVI7</accession>
<organism evidence="2 3">
    <name type="scientific">Piscinibacter sakaiensis</name>
    <name type="common">Ideonella sakaiensis</name>
    <dbReference type="NCBI Taxonomy" id="1547922"/>
    <lineage>
        <taxon>Bacteria</taxon>
        <taxon>Pseudomonadati</taxon>
        <taxon>Pseudomonadota</taxon>
        <taxon>Betaproteobacteria</taxon>
        <taxon>Burkholderiales</taxon>
        <taxon>Sphaerotilaceae</taxon>
        <taxon>Piscinibacter</taxon>
    </lineage>
</organism>
<dbReference type="RefSeq" id="WP_054018108.1">
    <property type="nucleotide sequence ID" value="NZ_BBYR01000004.1"/>
</dbReference>
<keyword evidence="3" id="KW-1185">Reference proteome</keyword>
<evidence type="ECO:0000256" key="1">
    <source>
        <dbReference type="SAM" id="SignalP"/>
    </source>
</evidence>
<proteinExistence type="predicted"/>
<dbReference type="AlphaFoldDB" id="A0A0K8NVI7"/>
<keyword evidence="1" id="KW-0732">Signal</keyword>
<gene>
    <name evidence="2" type="ORF">ISF6_2792</name>
</gene>
<dbReference type="Proteomes" id="UP000037660">
    <property type="component" value="Unassembled WGS sequence"/>
</dbReference>
<feature type="chain" id="PRO_5005513384" evidence="1">
    <location>
        <begin position="28"/>
        <end position="140"/>
    </location>
</feature>
<reference evidence="2 3" key="2">
    <citation type="journal article" date="2016" name="Science">
        <title>A bacterium that degrades and assimilates poly(ethylene terephthalate).</title>
        <authorList>
            <person name="Yoshida S."/>
            <person name="Hiraga K."/>
            <person name="Takehana T."/>
            <person name="Taniguchi I."/>
            <person name="Yamaji H."/>
            <person name="Maeda Y."/>
            <person name="Toyohara K."/>
            <person name="Miyamoto K."/>
            <person name="Kimura Y."/>
            <person name="Oda K."/>
        </authorList>
    </citation>
    <scope>NUCLEOTIDE SEQUENCE [LARGE SCALE GENOMIC DNA]</scope>
    <source>
        <strain evidence="3">NBRC 110686 / TISTR 2288 / 201-F6</strain>
    </source>
</reference>
<dbReference type="EMBL" id="BBYR01000004">
    <property type="protein sequence ID" value="GAP33950.1"/>
    <property type="molecule type" value="Genomic_DNA"/>
</dbReference>
<comment type="caution">
    <text evidence="2">The sequence shown here is derived from an EMBL/GenBank/DDBJ whole genome shotgun (WGS) entry which is preliminary data.</text>
</comment>
<feature type="signal peptide" evidence="1">
    <location>
        <begin position="1"/>
        <end position="27"/>
    </location>
</feature>
<protein>
    <submittedName>
        <fullName evidence="2">Uncharacterized protein</fullName>
    </submittedName>
</protein>
<evidence type="ECO:0000313" key="2">
    <source>
        <dbReference type="EMBL" id="GAP33950.1"/>
    </source>
</evidence>
<evidence type="ECO:0000313" key="3">
    <source>
        <dbReference type="Proteomes" id="UP000037660"/>
    </source>
</evidence>
<name>A0A0K8NVI7_PISS1</name>
<dbReference type="STRING" id="1547922.ISF6_2792"/>
<reference evidence="3" key="1">
    <citation type="submission" date="2015-07" db="EMBL/GenBank/DDBJ databases">
        <title>Discovery of a poly(ethylene terephthalate assimilation.</title>
        <authorList>
            <person name="Yoshida S."/>
            <person name="Hiraga K."/>
            <person name="Takehana T."/>
            <person name="Taniguchi I."/>
            <person name="Yamaji H."/>
            <person name="Maeda Y."/>
            <person name="Toyohara K."/>
            <person name="Miyamoto K."/>
            <person name="Kimura Y."/>
            <person name="Oda K."/>
        </authorList>
    </citation>
    <scope>NUCLEOTIDE SEQUENCE [LARGE SCALE GENOMIC DNA]</scope>
    <source>
        <strain evidence="3">NBRC 110686 / TISTR 2288 / 201-F6</strain>
    </source>
</reference>